<organism evidence="14 15">
    <name type="scientific">Bemisia tabaci</name>
    <name type="common">Sweetpotato whitefly</name>
    <name type="synonym">Aleurodes tabaci</name>
    <dbReference type="NCBI Taxonomy" id="7038"/>
    <lineage>
        <taxon>Eukaryota</taxon>
        <taxon>Metazoa</taxon>
        <taxon>Ecdysozoa</taxon>
        <taxon>Arthropoda</taxon>
        <taxon>Hexapoda</taxon>
        <taxon>Insecta</taxon>
        <taxon>Pterygota</taxon>
        <taxon>Neoptera</taxon>
        <taxon>Paraneoptera</taxon>
        <taxon>Hemiptera</taxon>
        <taxon>Sternorrhyncha</taxon>
        <taxon>Aleyrodoidea</taxon>
        <taxon>Aleyrodidae</taxon>
        <taxon>Aleyrodinae</taxon>
        <taxon>Bemisia</taxon>
    </lineage>
</organism>
<comment type="subcellular location">
    <subcellularLocation>
        <location evidence="1">Cell membrane</location>
        <topology evidence="1">Multi-pass membrane protein</topology>
    </subcellularLocation>
</comment>
<feature type="transmembrane region" description="Helical" evidence="11">
    <location>
        <begin position="156"/>
        <end position="175"/>
    </location>
</feature>
<dbReference type="Pfam" id="PF00002">
    <property type="entry name" value="7tm_2"/>
    <property type="match status" value="1"/>
</dbReference>
<proteinExistence type="inferred from homology"/>
<keyword evidence="8" id="KW-0675">Receptor</keyword>
<feature type="transmembrane region" description="Helical" evidence="11">
    <location>
        <begin position="231"/>
        <end position="251"/>
    </location>
</feature>
<feature type="transmembrane region" description="Helical" evidence="11">
    <location>
        <begin position="122"/>
        <end position="144"/>
    </location>
</feature>
<keyword evidence="7 11" id="KW-0472">Membrane</keyword>
<evidence type="ECO:0000256" key="5">
    <source>
        <dbReference type="ARBA" id="ARBA00022989"/>
    </source>
</evidence>
<keyword evidence="6" id="KW-0297">G-protein coupled receptor</keyword>
<dbReference type="KEGG" id="btab:109039751"/>
<evidence type="ECO:0000256" key="7">
    <source>
        <dbReference type="ARBA" id="ARBA00023136"/>
    </source>
</evidence>
<evidence type="ECO:0000256" key="4">
    <source>
        <dbReference type="ARBA" id="ARBA00022692"/>
    </source>
</evidence>
<evidence type="ECO:0000256" key="6">
    <source>
        <dbReference type="ARBA" id="ARBA00023040"/>
    </source>
</evidence>
<evidence type="ECO:0008006" key="16">
    <source>
        <dbReference type="Google" id="ProtNLM"/>
    </source>
</evidence>
<dbReference type="PROSITE" id="PS50227">
    <property type="entry name" value="G_PROTEIN_RECEP_F2_3"/>
    <property type="match status" value="1"/>
</dbReference>
<dbReference type="PRINTS" id="PR00249">
    <property type="entry name" value="GPCRSECRETIN"/>
</dbReference>
<evidence type="ECO:0000256" key="10">
    <source>
        <dbReference type="ARBA" id="ARBA00023224"/>
    </source>
</evidence>
<accession>A0A9P0AIS6</accession>
<dbReference type="InterPro" id="IPR017983">
    <property type="entry name" value="GPCR_2_secretin-like_CS"/>
</dbReference>
<dbReference type="AlphaFoldDB" id="A0A9P0AIS6"/>
<keyword evidence="15" id="KW-1185">Reference proteome</keyword>
<comment type="similarity">
    <text evidence="2">Belongs to the G-protein coupled receptor 2 family.</text>
</comment>
<dbReference type="PANTHER" id="PTHR45620:SF43">
    <property type="entry name" value="HECTOR, ISOFORM A"/>
    <property type="match status" value="1"/>
</dbReference>
<evidence type="ECO:0000256" key="2">
    <source>
        <dbReference type="ARBA" id="ARBA00005314"/>
    </source>
</evidence>
<dbReference type="Proteomes" id="UP001152759">
    <property type="component" value="Chromosome 7"/>
</dbReference>
<keyword evidence="10" id="KW-0807">Transducer</keyword>
<dbReference type="SUPFAM" id="SSF111418">
    <property type="entry name" value="Hormone receptor domain"/>
    <property type="match status" value="1"/>
</dbReference>
<keyword evidence="5 11" id="KW-1133">Transmembrane helix</keyword>
<dbReference type="InterPro" id="IPR017981">
    <property type="entry name" value="GPCR_2-like_7TM"/>
</dbReference>
<dbReference type="OrthoDB" id="16753at2759"/>
<evidence type="ECO:0000259" key="12">
    <source>
        <dbReference type="PROSITE" id="PS50227"/>
    </source>
</evidence>
<dbReference type="InterPro" id="IPR050332">
    <property type="entry name" value="GPCR_2"/>
</dbReference>
<feature type="transmembrane region" description="Helical" evidence="11">
    <location>
        <begin position="348"/>
        <end position="370"/>
    </location>
</feature>
<evidence type="ECO:0000313" key="14">
    <source>
        <dbReference type="EMBL" id="CAH0393747.1"/>
    </source>
</evidence>
<evidence type="ECO:0000256" key="9">
    <source>
        <dbReference type="ARBA" id="ARBA00023180"/>
    </source>
</evidence>
<feature type="transmembrane region" description="Helical" evidence="11">
    <location>
        <begin position="205"/>
        <end position="224"/>
    </location>
</feature>
<keyword evidence="9" id="KW-0325">Glycoprotein</keyword>
<dbReference type="InterPro" id="IPR001879">
    <property type="entry name" value="GPCR_2_extracellular_dom"/>
</dbReference>
<dbReference type="CDD" id="cd15260">
    <property type="entry name" value="7tmB1_NPR_B4_insect-like"/>
    <property type="match status" value="1"/>
</dbReference>
<name>A0A9P0AIS6_BEMTA</name>
<dbReference type="GO" id="GO:0005886">
    <property type="term" value="C:plasma membrane"/>
    <property type="evidence" value="ECO:0007669"/>
    <property type="project" value="UniProtKB-SubCell"/>
</dbReference>
<dbReference type="GO" id="GO:0007188">
    <property type="term" value="P:adenylate cyclase-modulating G protein-coupled receptor signaling pathway"/>
    <property type="evidence" value="ECO:0007669"/>
    <property type="project" value="TreeGrafter"/>
</dbReference>
<evidence type="ECO:0000256" key="11">
    <source>
        <dbReference type="SAM" id="Phobius"/>
    </source>
</evidence>
<dbReference type="GO" id="GO:0008528">
    <property type="term" value="F:G protein-coupled peptide receptor activity"/>
    <property type="evidence" value="ECO:0007669"/>
    <property type="project" value="TreeGrafter"/>
</dbReference>
<sequence>MNAANSSTALDMENWYLNLRNTCLEKIRRMQIVFPNDTVESKKYCKTAFDGWSCWNVTLAGETSFVPCPSFITGFDPKRRAFRQCLENGSWYKHPETGQSWSNYTTCIDVEDLKFRDVVNTLYMSGYFLSLTALLISLVIFLTFKSLRCTRIAIHVHLFTSFALNDLAWIIWYMYVVGDTKVLMDNPTWCRALHIALQYLMLANYAWMFCEGLHLHLALVVVFVKDDMAMRWFYSIGWGLPFIITAAYATIRGSTLEDTLQCWMNESHATWFLTVPVLVSLLASLGFLGNVLWVLLTKLHWNSANPAPIGLRKAVRATLILIPLFGVHHILLFMRPKATSPAEIFYELFSAAIVSLQGFCVSILFCFANVDVHGAFKASFYRLQRRGTRQNMTATTHNQSQSKDVYI</sequence>
<evidence type="ECO:0000256" key="3">
    <source>
        <dbReference type="ARBA" id="ARBA00022475"/>
    </source>
</evidence>
<dbReference type="Pfam" id="PF02793">
    <property type="entry name" value="HRM"/>
    <property type="match status" value="1"/>
</dbReference>
<gene>
    <name evidence="14" type="ORF">BEMITA_LOCUS12110</name>
</gene>
<dbReference type="SMART" id="SM00008">
    <property type="entry name" value="HormR"/>
    <property type="match status" value="1"/>
</dbReference>
<reference evidence="14" key="1">
    <citation type="submission" date="2021-12" db="EMBL/GenBank/DDBJ databases">
        <authorList>
            <person name="King R."/>
        </authorList>
    </citation>
    <scope>NUCLEOTIDE SEQUENCE</scope>
</reference>
<evidence type="ECO:0000256" key="1">
    <source>
        <dbReference type="ARBA" id="ARBA00004651"/>
    </source>
</evidence>
<feature type="transmembrane region" description="Helical" evidence="11">
    <location>
        <begin position="271"/>
        <end position="296"/>
    </location>
</feature>
<dbReference type="Gene3D" id="1.20.1070.10">
    <property type="entry name" value="Rhodopsin 7-helix transmembrane proteins"/>
    <property type="match status" value="1"/>
</dbReference>
<dbReference type="PROSITE" id="PS00649">
    <property type="entry name" value="G_PROTEIN_RECEP_F2_1"/>
    <property type="match status" value="1"/>
</dbReference>
<dbReference type="InterPro" id="IPR000832">
    <property type="entry name" value="GPCR_2_secretin-like"/>
</dbReference>
<keyword evidence="4 11" id="KW-0812">Transmembrane</keyword>
<dbReference type="SUPFAM" id="SSF81321">
    <property type="entry name" value="Family A G protein-coupled receptor-like"/>
    <property type="match status" value="1"/>
</dbReference>
<evidence type="ECO:0000259" key="13">
    <source>
        <dbReference type="PROSITE" id="PS50261"/>
    </source>
</evidence>
<protein>
    <recommendedName>
        <fullName evidence="16">Calcitonin receptor</fullName>
    </recommendedName>
</protein>
<dbReference type="InterPro" id="IPR036445">
    <property type="entry name" value="GPCR_2_extracell_dom_sf"/>
</dbReference>
<dbReference type="GO" id="GO:0007166">
    <property type="term" value="P:cell surface receptor signaling pathway"/>
    <property type="evidence" value="ECO:0007669"/>
    <property type="project" value="InterPro"/>
</dbReference>
<dbReference type="EMBL" id="OU963868">
    <property type="protein sequence ID" value="CAH0393747.1"/>
    <property type="molecule type" value="Genomic_DNA"/>
</dbReference>
<dbReference type="PROSITE" id="PS50261">
    <property type="entry name" value="G_PROTEIN_RECEP_F2_4"/>
    <property type="match status" value="1"/>
</dbReference>
<dbReference type="PANTHER" id="PTHR45620">
    <property type="entry name" value="PDF RECEPTOR-LIKE PROTEIN-RELATED"/>
    <property type="match status" value="1"/>
</dbReference>
<evidence type="ECO:0000313" key="15">
    <source>
        <dbReference type="Proteomes" id="UP001152759"/>
    </source>
</evidence>
<feature type="domain" description="G-protein coupled receptors family 2 profile 2" evidence="13">
    <location>
        <begin position="119"/>
        <end position="369"/>
    </location>
</feature>
<feature type="transmembrane region" description="Helical" evidence="11">
    <location>
        <begin position="317"/>
        <end position="336"/>
    </location>
</feature>
<evidence type="ECO:0000256" key="8">
    <source>
        <dbReference type="ARBA" id="ARBA00023170"/>
    </source>
</evidence>
<feature type="domain" description="G-protein coupled receptors family 2 profile 1" evidence="12">
    <location>
        <begin position="22"/>
        <end position="111"/>
    </location>
</feature>
<keyword evidence="3" id="KW-1003">Cell membrane</keyword>
<dbReference type="Gene3D" id="4.10.1240.10">
    <property type="entry name" value="GPCR, family 2, extracellular hormone receptor domain"/>
    <property type="match status" value="1"/>
</dbReference>